<dbReference type="EMBL" id="WFKJ01000010">
    <property type="protein sequence ID" value="KAB7891923.1"/>
    <property type="molecule type" value="Genomic_DNA"/>
</dbReference>
<dbReference type="Proteomes" id="UP000472839">
    <property type="component" value="Unassembled WGS sequence"/>
</dbReference>
<gene>
    <name evidence="2" type="ORF">GBG18_04865</name>
    <name evidence="1" type="ORF">GBG19_07315</name>
</gene>
<dbReference type="AlphaFoldDB" id="A0A6L4WUC3"/>
<dbReference type="Proteomes" id="UP000461010">
    <property type="component" value="Unassembled WGS sequence"/>
</dbReference>
<protein>
    <submittedName>
        <fullName evidence="1">Uncharacterized protein</fullName>
    </submittedName>
</protein>
<accession>A0A6L4WUC3</accession>
<dbReference type="RefSeq" id="WP_152188921.1">
    <property type="nucleotide sequence ID" value="NZ_WFKI01000028.1"/>
</dbReference>
<reference evidence="3 4" key="1">
    <citation type="submission" date="2019-10" db="EMBL/GenBank/DDBJ databases">
        <title>Poseidonibacter ostreae sp. nov., isolated from the gut of the Ostrea denselamellosa.</title>
        <authorList>
            <person name="Choi A."/>
        </authorList>
    </citation>
    <scope>NUCLEOTIDE SEQUENCE [LARGE SCALE GENOMIC DNA]</scope>
    <source>
        <strain evidence="1 4">SJOD-M-33</strain>
        <strain evidence="2 3">SJOD-M-5</strain>
    </source>
</reference>
<dbReference type="EMBL" id="WFKK01000018">
    <property type="protein sequence ID" value="KAB7888990.1"/>
    <property type="molecule type" value="Genomic_DNA"/>
</dbReference>
<organism evidence="1 4">
    <name type="scientific">Poseidonibacter ostreae</name>
    <dbReference type="NCBI Taxonomy" id="2654171"/>
    <lineage>
        <taxon>Bacteria</taxon>
        <taxon>Pseudomonadati</taxon>
        <taxon>Campylobacterota</taxon>
        <taxon>Epsilonproteobacteria</taxon>
        <taxon>Campylobacterales</taxon>
        <taxon>Arcobacteraceae</taxon>
        <taxon>Poseidonibacter</taxon>
    </lineage>
</organism>
<sequence length="568" mass="65582">MLDLQYYTKHALNEEDAALFLKHFKNDKYNSLYAFIKQLENMDNKLSWINKQEYKIKLLELCNRFKLGLEPLVIPINQKIEFLESQINIGIDFPEFQWKNNAHGGICPSCGKKELFVPNHGESNFIKCSRENKCGYKSSIYNYLRKEKGLQTIDALLELAKRIGIDFDLYQKSLEVHLDTEQINFKVPKKVSSTVTTNNEVTYTKFDVNKKYTEVNFSKTLELYSNMNEKQKFMMIVTSIYEYSLTSNQKKKIKYYKSRGISALTYTKLLSKVNLINTKVGYLSIDDLENLINHLKEIYSTEDLIHFGVINDDNHKYPHSFKHYSEEGFCVIPSFDLYSNMVTGLKLRNTKLAQWQSKNLKEPELSFSRIASPLPFGLTREVLQSKNSIIRLQEGSIDSFSLPIMHNTYDVSIAGVNGMRIEDYGLFENKEIEIWFDQDYAGQKSAYGIKTLNVSLSSTELSHYSLLMKYQDLNDSNITSSKVGDITNIKIQFINSDIYLDEFNKHLNLFKDKNINYDISISKGIKDLILDAGAKNVSVKTWDIELGSDINEVLQKNNIEKITTPSIG</sequence>
<proteinExistence type="predicted"/>
<comment type="caution">
    <text evidence="1">The sequence shown here is derived from an EMBL/GenBank/DDBJ whole genome shotgun (WGS) entry which is preliminary data.</text>
</comment>
<evidence type="ECO:0000313" key="3">
    <source>
        <dbReference type="Proteomes" id="UP000461010"/>
    </source>
</evidence>
<evidence type="ECO:0000313" key="1">
    <source>
        <dbReference type="EMBL" id="KAB7888990.1"/>
    </source>
</evidence>
<keyword evidence="3" id="KW-1185">Reference proteome</keyword>
<evidence type="ECO:0000313" key="2">
    <source>
        <dbReference type="EMBL" id="KAB7891923.1"/>
    </source>
</evidence>
<evidence type="ECO:0000313" key="4">
    <source>
        <dbReference type="Proteomes" id="UP000472839"/>
    </source>
</evidence>
<name>A0A6L4WUC3_9BACT</name>